<name>A0A699LBN2_TANCI</name>
<evidence type="ECO:0000313" key="1">
    <source>
        <dbReference type="EMBL" id="GFB27148.1"/>
    </source>
</evidence>
<dbReference type="AlphaFoldDB" id="A0A699LBN2"/>
<protein>
    <recommendedName>
        <fullName evidence="2">Reverse transcriptase domain-containing protein</fullName>
    </recommendedName>
</protein>
<evidence type="ECO:0008006" key="2">
    <source>
        <dbReference type="Google" id="ProtNLM"/>
    </source>
</evidence>
<gene>
    <name evidence="1" type="ORF">Tci_699119</name>
</gene>
<organism evidence="1">
    <name type="scientific">Tanacetum cinerariifolium</name>
    <name type="common">Dalmatian daisy</name>
    <name type="synonym">Chrysanthemum cinerariifolium</name>
    <dbReference type="NCBI Taxonomy" id="118510"/>
    <lineage>
        <taxon>Eukaryota</taxon>
        <taxon>Viridiplantae</taxon>
        <taxon>Streptophyta</taxon>
        <taxon>Embryophyta</taxon>
        <taxon>Tracheophyta</taxon>
        <taxon>Spermatophyta</taxon>
        <taxon>Magnoliopsida</taxon>
        <taxon>eudicotyledons</taxon>
        <taxon>Gunneridae</taxon>
        <taxon>Pentapetalae</taxon>
        <taxon>asterids</taxon>
        <taxon>campanulids</taxon>
        <taxon>Asterales</taxon>
        <taxon>Asteraceae</taxon>
        <taxon>Asteroideae</taxon>
        <taxon>Anthemideae</taxon>
        <taxon>Anthemidinae</taxon>
        <taxon>Tanacetum</taxon>
    </lineage>
</organism>
<proteinExistence type="predicted"/>
<sequence length="211" mass="24266">MTKYCYFYEDHGHDTNDFLELGNQIEEAQKSRKLSHLVKGIKRARQKPQTPNGLKPSIKSLRIDSKVLLVGFSREHSWPIGEIGKGTKTIREVSFEDIKGILSYTDLEDKIIVNSKYPEHTVIIGKQLPANFKDRLQDLLRSNADVFAWTHADMTRIPRTIMVGGKPFNTKHKLNEYKHMKPVKQKKHVLGPDRNAAAYKEVEEIMKEGIL</sequence>
<comment type="caution">
    <text evidence="1">The sequence shown here is derived from an EMBL/GenBank/DDBJ whole genome shotgun (WGS) entry which is preliminary data.</text>
</comment>
<accession>A0A699LBN2</accession>
<reference evidence="1" key="1">
    <citation type="journal article" date="2019" name="Sci. Rep.">
        <title>Draft genome of Tanacetum cinerariifolium, the natural source of mosquito coil.</title>
        <authorList>
            <person name="Yamashiro T."/>
            <person name="Shiraishi A."/>
            <person name="Satake H."/>
            <person name="Nakayama K."/>
        </authorList>
    </citation>
    <scope>NUCLEOTIDE SEQUENCE</scope>
</reference>
<dbReference type="EMBL" id="BKCJ010590036">
    <property type="protein sequence ID" value="GFB27148.1"/>
    <property type="molecule type" value="Genomic_DNA"/>
</dbReference>